<evidence type="ECO:0000313" key="3">
    <source>
        <dbReference type="Proteomes" id="UP000314985"/>
    </source>
</evidence>
<evidence type="ECO:0000313" key="2">
    <source>
        <dbReference type="Ensembl" id="ENSSSCP00070025151.1"/>
    </source>
</evidence>
<accession>A0A4X1UAC1</accession>
<dbReference type="Proteomes" id="UP000314985">
    <property type="component" value="Unassembled WGS sequence"/>
</dbReference>
<reference evidence="2" key="2">
    <citation type="submission" date="2025-08" db="UniProtKB">
        <authorList>
            <consortium name="Ensembl"/>
        </authorList>
    </citation>
    <scope>IDENTIFICATION</scope>
</reference>
<dbReference type="AlphaFoldDB" id="A0A4X1UAC1"/>
<reference evidence="3" key="1">
    <citation type="submission" date="2017-08" db="EMBL/GenBank/DDBJ databases">
        <title>USMARCv1.0.</title>
        <authorList>
            <person name="Hannum G.I."/>
            <person name="Koren S."/>
            <person name="Schroeder S.G."/>
            <person name="Chin S.C."/>
            <person name="Nonneman D.J."/>
            <person name="Becker S.A."/>
            <person name="Rosen B.D."/>
            <person name="Bickhart D.M."/>
            <person name="Putnam N.H."/>
            <person name="Green R.E."/>
            <person name="Tuggle C.K."/>
            <person name="Liu H."/>
            <person name="Rohrer G.A."/>
            <person name="Warr A."/>
            <person name="Hall R."/>
            <person name="Kim K."/>
            <person name="Hume D.A."/>
            <person name="Talbot R."/>
            <person name="Chow W."/>
            <person name="Howe K."/>
            <person name="Schwartz A.S."/>
            <person name="Watson M."/>
            <person name="Archibald A.L."/>
            <person name="Phillippy A.M."/>
            <person name="Smith T.P.L."/>
        </authorList>
    </citation>
    <scope>NUCLEOTIDE SEQUENCE [LARGE SCALE GENOMIC DNA]</scope>
</reference>
<dbReference type="Ensembl" id="ENSSSCT00070030151.1">
    <property type="protein sequence ID" value="ENSSSCP00070025151.1"/>
    <property type="gene ID" value="ENSSSCG00070015349.1"/>
</dbReference>
<proteinExistence type="predicted"/>
<organism evidence="2 3">
    <name type="scientific">Sus scrofa</name>
    <name type="common">Pig</name>
    <dbReference type="NCBI Taxonomy" id="9823"/>
    <lineage>
        <taxon>Eukaryota</taxon>
        <taxon>Metazoa</taxon>
        <taxon>Chordata</taxon>
        <taxon>Craniata</taxon>
        <taxon>Vertebrata</taxon>
        <taxon>Euteleostomi</taxon>
        <taxon>Mammalia</taxon>
        <taxon>Eutheria</taxon>
        <taxon>Laurasiatheria</taxon>
        <taxon>Artiodactyla</taxon>
        <taxon>Suina</taxon>
        <taxon>Suidae</taxon>
        <taxon>Sus</taxon>
    </lineage>
</organism>
<protein>
    <submittedName>
        <fullName evidence="2">Uncharacterized protein</fullName>
    </submittedName>
</protein>
<name>A0A4X1UAC1_PIG</name>
<evidence type="ECO:0000256" key="1">
    <source>
        <dbReference type="SAM" id="MobiDB-lite"/>
    </source>
</evidence>
<feature type="region of interest" description="Disordered" evidence="1">
    <location>
        <begin position="67"/>
        <end position="107"/>
    </location>
</feature>
<sequence length="107" mass="11573">MTGPPHSTEDPWPAPGEWAIRTIGQKPKEPNCPHWRPTDWPEIQSARCPKFLPTQPDAHAPQAIFAGLRGPGVGVPQSTEGPEETWPPAAVLRGRPSAPTPSHRPLG</sequence>